<proteinExistence type="predicted"/>
<comment type="caution">
    <text evidence="2">The sequence shown here is derived from an EMBL/GenBank/DDBJ whole genome shotgun (WGS) entry which is preliminary data.</text>
</comment>
<dbReference type="InterPro" id="IPR036291">
    <property type="entry name" value="NAD(P)-bd_dom_sf"/>
</dbReference>
<dbReference type="InterPro" id="IPR013120">
    <property type="entry name" value="FAR_NAD-bd"/>
</dbReference>
<evidence type="ECO:0000313" key="3">
    <source>
        <dbReference type="Proteomes" id="UP001275315"/>
    </source>
</evidence>
<sequence length="366" mass="42260">MKHVCFFTGFPGFLANELLKQLIIDHRDTINCMYLLVLPPLQNTAIQQTKQLANQLNVEEEFFQIISGDITENNLQLSPEVEKQLRKEVTHVFHLAAIYDLAVTQKLAYNVNVKGTEHVNNWVKTLSNLERYIYYSTAYVSGTREGKIYEYELDEGQHFRNHYEETKFLAEMAVHRIKEAVPTTIVRPAVVKGHSKTGYTIKFDGLYFMLNFLDKIKHLPQIPYLGEGKPEGNFIPSDYLIEATSYLAINPIGAGKTYHLTDPKPYKMWELQKLLCEYYVGKTPKGKIPIQAAKLPMTFAPIRKRLQAEPEAMDYFLIHSSYDCTEITRDLEDSGITCPDLVDTLEPMITFYQKYKDDYAKHPAFF</sequence>
<name>A0ABU5CN25_9BACI</name>
<dbReference type="Gene3D" id="3.40.50.720">
    <property type="entry name" value="NAD(P)-binding Rossmann-like Domain"/>
    <property type="match status" value="1"/>
</dbReference>
<dbReference type="Pfam" id="PF07993">
    <property type="entry name" value="NAD_binding_4"/>
    <property type="match status" value="1"/>
</dbReference>
<dbReference type="CDD" id="cd05263">
    <property type="entry name" value="MupV_like_SDR_e"/>
    <property type="match status" value="1"/>
</dbReference>
<gene>
    <name evidence="2" type="ORF">RWD45_02945</name>
</gene>
<evidence type="ECO:0000313" key="2">
    <source>
        <dbReference type="EMBL" id="MDY0407758.1"/>
    </source>
</evidence>
<dbReference type="InterPro" id="IPR026055">
    <property type="entry name" value="FAR"/>
</dbReference>
<dbReference type="RefSeq" id="WP_320378543.1">
    <property type="nucleotide sequence ID" value="NZ_JAWDIQ010000001.1"/>
</dbReference>
<protein>
    <submittedName>
        <fullName evidence="2">SDR family oxidoreductase</fullName>
    </submittedName>
</protein>
<dbReference type="SUPFAM" id="SSF51735">
    <property type="entry name" value="NAD(P)-binding Rossmann-fold domains"/>
    <property type="match status" value="1"/>
</dbReference>
<dbReference type="PANTHER" id="PTHR11011:SF45">
    <property type="entry name" value="FATTY ACYL-COA REDUCTASE CG8306-RELATED"/>
    <property type="match status" value="1"/>
</dbReference>
<organism evidence="2 3">
    <name type="scientific">Paracerasibacillus soli</name>
    <dbReference type="NCBI Taxonomy" id="480284"/>
    <lineage>
        <taxon>Bacteria</taxon>
        <taxon>Bacillati</taxon>
        <taxon>Bacillota</taxon>
        <taxon>Bacilli</taxon>
        <taxon>Bacillales</taxon>
        <taxon>Bacillaceae</taxon>
        <taxon>Paracerasibacillus</taxon>
    </lineage>
</organism>
<evidence type="ECO:0000259" key="1">
    <source>
        <dbReference type="Pfam" id="PF07993"/>
    </source>
</evidence>
<dbReference type="EMBL" id="JAWDIQ010000001">
    <property type="protein sequence ID" value="MDY0407758.1"/>
    <property type="molecule type" value="Genomic_DNA"/>
</dbReference>
<accession>A0ABU5CN25</accession>
<dbReference type="PANTHER" id="PTHR11011">
    <property type="entry name" value="MALE STERILITY PROTEIN 2-RELATED"/>
    <property type="match status" value="1"/>
</dbReference>
<keyword evidence="3" id="KW-1185">Reference proteome</keyword>
<reference evidence="2 3" key="1">
    <citation type="submission" date="2023-10" db="EMBL/GenBank/DDBJ databases">
        <title>Virgibacillus soli CC-YMP-6 genome.</title>
        <authorList>
            <person name="Miliotis G."/>
            <person name="Sengupta P."/>
            <person name="Hameed A."/>
            <person name="Chuvochina M."/>
            <person name="Mcdonagh F."/>
            <person name="Simpson A.C."/>
            <person name="Singh N.K."/>
            <person name="Rekha P.D."/>
            <person name="Raman K."/>
            <person name="Hugenholtz P."/>
            <person name="Venkateswaran K."/>
        </authorList>
    </citation>
    <scope>NUCLEOTIDE SEQUENCE [LARGE SCALE GENOMIC DNA]</scope>
    <source>
        <strain evidence="2 3">CC-YMP-6</strain>
    </source>
</reference>
<dbReference type="Proteomes" id="UP001275315">
    <property type="component" value="Unassembled WGS sequence"/>
</dbReference>
<feature type="domain" description="Thioester reductase (TE)" evidence="1">
    <location>
        <begin position="8"/>
        <end position="243"/>
    </location>
</feature>